<dbReference type="OrthoDB" id="5149615at2"/>
<dbReference type="InterPro" id="IPR038610">
    <property type="entry name" value="FliK-like_C_sf"/>
</dbReference>
<comment type="caution">
    <text evidence="3">The sequence shown here is derived from an EMBL/GenBank/DDBJ whole genome shotgun (WGS) entry which is preliminary data.</text>
</comment>
<dbReference type="Pfam" id="PF02120">
    <property type="entry name" value="Flg_hook"/>
    <property type="match status" value="1"/>
</dbReference>
<feature type="compositionally biased region" description="Low complexity" evidence="1">
    <location>
        <begin position="444"/>
        <end position="456"/>
    </location>
</feature>
<proteinExistence type="predicted"/>
<evidence type="ECO:0000256" key="1">
    <source>
        <dbReference type="SAM" id="MobiDB-lite"/>
    </source>
</evidence>
<dbReference type="CDD" id="cd17470">
    <property type="entry name" value="T3SS_Flik_C"/>
    <property type="match status" value="1"/>
</dbReference>
<dbReference type="Gene3D" id="3.30.750.140">
    <property type="match status" value="1"/>
</dbReference>
<feature type="compositionally biased region" description="Low complexity" evidence="1">
    <location>
        <begin position="102"/>
        <end position="112"/>
    </location>
</feature>
<evidence type="ECO:0000313" key="4">
    <source>
        <dbReference type="Proteomes" id="UP000305233"/>
    </source>
</evidence>
<dbReference type="AlphaFoldDB" id="A0A4S5E127"/>
<dbReference type="InterPro" id="IPR021136">
    <property type="entry name" value="Flagellar_hook_control-like_C"/>
</dbReference>
<feature type="compositionally biased region" description="Basic and acidic residues" evidence="1">
    <location>
        <begin position="163"/>
        <end position="174"/>
    </location>
</feature>
<feature type="compositionally biased region" description="Basic and acidic residues" evidence="1">
    <location>
        <begin position="484"/>
        <end position="496"/>
    </location>
</feature>
<name>A0A4S5E127_9MICC</name>
<sequence>MTPLQGLSAAPTPRDVLRTAGLPVGDSGATAGLSSFGELFRGHTASGAGRSPVPGASEGSVPPFFAEEAASPSVPIAFAGRALQTPSSGSCDRWSGGGEGAGAAAEAAVPGAEEGRQETGGSDRDIEASPAVREGSETPEEPEMPAAGSGPAHHSATTVDVATELRRAVHDGGHVSRPQTDDMTSDRSSCPVTTASWTTARESPSGLSTSDAPQTGTQPSGEPPVQAPPTTAPPTHESPALTPSAAGDHSRGTTASPVARTAAESPVLSPVPSPPVPSATVRSVPTADAGQGTSGRTIPDAEAATAPRPTEIVVPPAPEPSEARVASIVRTELSVPAVHQTAGTTAAVDAASTPTAPTAHTASRQVAPLPHQLGSPVLALARAVADAPGGTSVITVTVAPDDLGPITIRASLSAEGTRIEFFSTTDGGREALRQSMPELRREASSSGLSASLDLGSGTPGDRQDTPRAESRLPARPAALVAVLDADRESARARDHPTSALTTLDLFA</sequence>
<feature type="compositionally biased region" description="Pro residues" evidence="1">
    <location>
        <begin position="221"/>
        <end position="232"/>
    </location>
</feature>
<evidence type="ECO:0000259" key="2">
    <source>
        <dbReference type="Pfam" id="PF02120"/>
    </source>
</evidence>
<feature type="region of interest" description="Disordered" evidence="1">
    <location>
        <begin position="437"/>
        <end position="507"/>
    </location>
</feature>
<protein>
    <recommendedName>
        <fullName evidence="2">Flagellar hook-length control protein-like C-terminal domain-containing protein</fullName>
    </recommendedName>
</protein>
<reference evidence="3 4" key="1">
    <citation type="submission" date="2019-04" db="EMBL/GenBank/DDBJ databases">
        <authorList>
            <person name="Liu Q."/>
            <person name="Xin Y.-H."/>
        </authorList>
    </citation>
    <scope>NUCLEOTIDE SEQUENCE [LARGE SCALE GENOMIC DNA]</scope>
    <source>
        <strain evidence="3 4">AM23</strain>
    </source>
</reference>
<organism evidence="3 4">
    <name type="scientific">Arthrobacter echini</name>
    <dbReference type="NCBI Taxonomy" id="1529066"/>
    <lineage>
        <taxon>Bacteria</taxon>
        <taxon>Bacillati</taxon>
        <taxon>Actinomycetota</taxon>
        <taxon>Actinomycetes</taxon>
        <taxon>Micrococcales</taxon>
        <taxon>Micrococcaceae</taxon>
        <taxon>Arthrobacter</taxon>
    </lineage>
</organism>
<dbReference type="EMBL" id="SSWH01000013">
    <property type="protein sequence ID" value="THJ65044.1"/>
    <property type="molecule type" value="Genomic_DNA"/>
</dbReference>
<dbReference type="Proteomes" id="UP000305233">
    <property type="component" value="Unassembled WGS sequence"/>
</dbReference>
<feature type="compositionally biased region" description="Low complexity" evidence="1">
    <location>
        <begin position="473"/>
        <end position="483"/>
    </location>
</feature>
<accession>A0A4S5E127</accession>
<feature type="region of interest" description="Disordered" evidence="1">
    <location>
        <begin position="1"/>
        <end position="66"/>
    </location>
</feature>
<feature type="region of interest" description="Disordered" evidence="1">
    <location>
        <begin position="83"/>
        <end position="320"/>
    </location>
</feature>
<gene>
    <name evidence="3" type="ORF">E8P82_13005</name>
</gene>
<feature type="compositionally biased region" description="Basic and acidic residues" evidence="1">
    <location>
        <begin position="113"/>
        <end position="127"/>
    </location>
</feature>
<feature type="domain" description="Flagellar hook-length control protein-like C-terminal" evidence="2">
    <location>
        <begin position="384"/>
        <end position="459"/>
    </location>
</feature>
<feature type="compositionally biased region" description="Polar residues" evidence="1">
    <location>
        <begin position="177"/>
        <end position="220"/>
    </location>
</feature>
<feature type="compositionally biased region" description="Basic and acidic residues" evidence="1">
    <location>
        <begin position="461"/>
        <end position="472"/>
    </location>
</feature>
<keyword evidence="4" id="KW-1185">Reference proteome</keyword>
<evidence type="ECO:0000313" key="3">
    <source>
        <dbReference type="EMBL" id="THJ65044.1"/>
    </source>
</evidence>